<sequence length="251" mass="28642">MIPVTETHLHTDKSFIKLDAPIDEPALLAQNVGPTPLAAPSKVRLGPFIFPKPIPNVFLYKRGGPFNFSEYGFGPSTSTDQPSKPTSTFIDDGKLGTWRHPRPLYARRPLAQSYHFREHHIPEPVYAQGYYERFRTAYPTYTAPFGQFVVACAYVLSLLEIKFAGPAEHIDDWVLRYQKFQSGKRGVSYEQWRFNELRGTEATWAPTKVLRREDLEDFMRGKEDGVDGVRESMEAALMRHYGKKAGGNIRE</sequence>
<evidence type="ECO:0000313" key="2">
    <source>
        <dbReference type="Proteomes" id="UP001186974"/>
    </source>
</evidence>
<protein>
    <submittedName>
        <fullName evidence="1">Uncharacterized protein</fullName>
    </submittedName>
</protein>
<organism evidence="1 2">
    <name type="scientific">Coniosporium uncinatum</name>
    <dbReference type="NCBI Taxonomy" id="93489"/>
    <lineage>
        <taxon>Eukaryota</taxon>
        <taxon>Fungi</taxon>
        <taxon>Dikarya</taxon>
        <taxon>Ascomycota</taxon>
        <taxon>Pezizomycotina</taxon>
        <taxon>Dothideomycetes</taxon>
        <taxon>Dothideomycetes incertae sedis</taxon>
        <taxon>Coniosporium</taxon>
    </lineage>
</organism>
<reference evidence="1" key="1">
    <citation type="submission" date="2024-09" db="EMBL/GenBank/DDBJ databases">
        <title>Black Yeasts Isolated from many extreme environments.</title>
        <authorList>
            <person name="Coleine C."/>
            <person name="Stajich J.E."/>
            <person name="Selbmann L."/>
        </authorList>
    </citation>
    <scope>NUCLEOTIDE SEQUENCE</scope>
    <source>
        <strain evidence="1">CCFEE 5737</strain>
    </source>
</reference>
<dbReference type="EMBL" id="JAWDJW010000334">
    <property type="protein sequence ID" value="KAK3080962.1"/>
    <property type="molecule type" value="Genomic_DNA"/>
</dbReference>
<proteinExistence type="predicted"/>
<accession>A0ACC3DWL0</accession>
<dbReference type="Proteomes" id="UP001186974">
    <property type="component" value="Unassembled WGS sequence"/>
</dbReference>
<evidence type="ECO:0000313" key="1">
    <source>
        <dbReference type="EMBL" id="KAK3080962.1"/>
    </source>
</evidence>
<name>A0ACC3DWL0_9PEZI</name>
<gene>
    <name evidence="1" type="ORF">LTS18_011509</name>
</gene>
<keyword evidence="2" id="KW-1185">Reference proteome</keyword>
<comment type="caution">
    <text evidence="1">The sequence shown here is derived from an EMBL/GenBank/DDBJ whole genome shotgun (WGS) entry which is preliminary data.</text>
</comment>